<dbReference type="Proteomes" id="UP000199561">
    <property type="component" value="Unassembled WGS sequence"/>
</dbReference>
<dbReference type="EMBL" id="FOUF01000013">
    <property type="protein sequence ID" value="SFM34336.1"/>
    <property type="molecule type" value="Genomic_DNA"/>
</dbReference>
<protein>
    <recommendedName>
        <fullName evidence="3">MetA-pathway of phenol degradation</fullName>
    </recommendedName>
</protein>
<evidence type="ECO:0000313" key="2">
    <source>
        <dbReference type="Proteomes" id="UP000199561"/>
    </source>
</evidence>
<evidence type="ECO:0000313" key="1">
    <source>
        <dbReference type="EMBL" id="SFM34336.1"/>
    </source>
</evidence>
<dbReference type="AlphaFoldDB" id="A0A1I4Q398"/>
<organism evidence="1 2">
    <name type="scientific">Nitrosomonas nitrosa</name>
    <dbReference type="NCBI Taxonomy" id="52442"/>
    <lineage>
        <taxon>Bacteria</taxon>
        <taxon>Pseudomonadati</taxon>
        <taxon>Pseudomonadota</taxon>
        <taxon>Betaproteobacteria</taxon>
        <taxon>Nitrosomonadales</taxon>
        <taxon>Nitrosomonadaceae</taxon>
        <taxon>Nitrosomonas</taxon>
    </lineage>
</organism>
<dbReference type="RefSeq" id="WP_090668705.1">
    <property type="nucleotide sequence ID" value="NZ_FOUF01000013.1"/>
</dbReference>
<evidence type="ECO:0008006" key="3">
    <source>
        <dbReference type="Google" id="ProtNLM"/>
    </source>
</evidence>
<sequence length="231" mass="25685">MNRMLFIVIFGGVSIPLFAARPFVTDDARVTTAGSCQLESWTRIYSVSQEFWALPACNPTGNFELTIGGGRAKSEGSQASNDYVFQAKTLFRSLETNDFGIGIAIGTILHPKINPESNLLGNVYAYIPFSASFKDDKIIMHVNLGWLRDRDSNDDRLTWGIGSELQLSSRFLAIAEVFGESKDYPFWQVGGRFVIIPDLLQVDATVGHQFSFPNSGRWISFGIRLTPAQLF</sequence>
<gene>
    <name evidence="1" type="ORF">SAMN05421880_11383</name>
</gene>
<proteinExistence type="predicted"/>
<accession>A0A1I4Q398</accession>
<keyword evidence="2" id="KW-1185">Reference proteome</keyword>
<name>A0A1I4Q398_9PROT</name>
<reference evidence="1 2" key="1">
    <citation type="submission" date="2016-10" db="EMBL/GenBank/DDBJ databases">
        <authorList>
            <person name="de Groot N.N."/>
        </authorList>
    </citation>
    <scope>NUCLEOTIDE SEQUENCE [LARGE SCALE GENOMIC DNA]</scope>
    <source>
        <strain evidence="1 2">Nm146</strain>
    </source>
</reference>